<dbReference type="CDD" id="cd12913">
    <property type="entry name" value="PDC1_MCP_like"/>
    <property type="match status" value="1"/>
</dbReference>
<dbReference type="PANTHER" id="PTHR43531">
    <property type="entry name" value="PROTEIN ICFG"/>
    <property type="match status" value="1"/>
</dbReference>
<name>A0A3E1BIT2_RHILT</name>
<keyword evidence="4" id="KW-0175">Coiled coil</keyword>
<dbReference type="SMART" id="SM00283">
    <property type="entry name" value="MA"/>
    <property type="match status" value="1"/>
</dbReference>
<keyword evidence="1" id="KW-0145">Chemotaxis</keyword>
<evidence type="ECO:0000313" key="8">
    <source>
        <dbReference type="EMBL" id="RFB92991.1"/>
    </source>
</evidence>
<dbReference type="InterPro" id="IPR004089">
    <property type="entry name" value="MCPsignal_dom"/>
</dbReference>
<dbReference type="PRINTS" id="PR00260">
    <property type="entry name" value="CHEMTRNSDUCR"/>
</dbReference>
<evidence type="ECO:0008006" key="10">
    <source>
        <dbReference type="Google" id="ProtNLM"/>
    </source>
</evidence>
<accession>A0A3E1BIT2</accession>
<evidence type="ECO:0000256" key="1">
    <source>
        <dbReference type="ARBA" id="ARBA00022500"/>
    </source>
</evidence>
<feature type="domain" description="HAMP" evidence="7">
    <location>
        <begin position="328"/>
        <end position="381"/>
    </location>
</feature>
<dbReference type="PANTHER" id="PTHR43531:SF11">
    <property type="entry name" value="METHYL-ACCEPTING CHEMOTAXIS PROTEIN 3"/>
    <property type="match status" value="1"/>
</dbReference>
<dbReference type="Gene3D" id="3.30.450.20">
    <property type="entry name" value="PAS domain"/>
    <property type="match status" value="2"/>
</dbReference>
<dbReference type="GO" id="GO:0006935">
    <property type="term" value="P:chemotaxis"/>
    <property type="evidence" value="ECO:0007669"/>
    <property type="project" value="UniProtKB-KW"/>
</dbReference>
<keyword evidence="3" id="KW-0807">Transducer</keyword>
<evidence type="ECO:0000256" key="2">
    <source>
        <dbReference type="ARBA" id="ARBA00029447"/>
    </source>
</evidence>
<dbReference type="InterPro" id="IPR003660">
    <property type="entry name" value="HAMP_dom"/>
</dbReference>
<comment type="similarity">
    <text evidence="2">Belongs to the methyl-accepting chemotaxis (MCP) protein family.</text>
</comment>
<reference evidence="8 9" key="1">
    <citation type="submission" date="2017-03" db="EMBL/GenBank/DDBJ databases">
        <title>Genome analysis of Rhizobial strains effectives or ineffectives for nitrogen fixation isolated from bean seeds.</title>
        <authorList>
            <person name="Peralta H."/>
            <person name="Aguilar-Vera A."/>
            <person name="Mora Y."/>
            <person name="Vargas-Lagunas C."/>
            <person name="Girard L."/>
            <person name="Mora J."/>
        </authorList>
    </citation>
    <scope>NUCLEOTIDE SEQUENCE [LARGE SCALE GENOMIC DNA]</scope>
    <source>
        <strain evidence="8 9">CCGM5</strain>
    </source>
</reference>
<evidence type="ECO:0000256" key="4">
    <source>
        <dbReference type="SAM" id="Coils"/>
    </source>
</evidence>
<dbReference type="Proteomes" id="UP000256748">
    <property type="component" value="Unassembled WGS sequence"/>
</dbReference>
<gene>
    <name evidence="8" type="ORF">B5K10_13535</name>
</gene>
<dbReference type="InterPro" id="IPR004090">
    <property type="entry name" value="Chemotax_Me-accpt_rcpt"/>
</dbReference>
<feature type="coiled-coil region" evidence="4">
    <location>
        <begin position="365"/>
        <end position="410"/>
    </location>
</feature>
<dbReference type="EMBL" id="NAOO01000017">
    <property type="protein sequence ID" value="RFB92991.1"/>
    <property type="molecule type" value="Genomic_DNA"/>
</dbReference>
<evidence type="ECO:0000256" key="5">
    <source>
        <dbReference type="SAM" id="Phobius"/>
    </source>
</evidence>
<dbReference type="Pfam" id="PF22673">
    <property type="entry name" value="MCP-like_PDC_1"/>
    <property type="match status" value="1"/>
</dbReference>
<dbReference type="Gene3D" id="1.10.287.950">
    <property type="entry name" value="Methyl-accepting chemotaxis protein"/>
    <property type="match status" value="1"/>
</dbReference>
<dbReference type="InterPro" id="IPR051310">
    <property type="entry name" value="MCP_chemotaxis"/>
</dbReference>
<evidence type="ECO:0000259" key="7">
    <source>
        <dbReference type="PROSITE" id="PS50885"/>
    </source>
</evidence>
<keyword evidence="5" id="KW-0812">Transmembrane</keyword>
<evidence type="ECO:0000259" key="6">
    <source>
        <dbReference type="PROSITE" id="PS50111"/>
    </source>
</evidence>
<dbReference type="Gene3D" id="6.10.340.10">
    <property type="match status" value="1"/>
</dbReference>
<feature type="transmembrane region" description="Helical" evidence="5">
    <location>
        <begin position="309"/>
        <end position="328"/>
    </location>
</feature>
<dbReference type="GO" id="GO:0004888">
    <property type="term" value="F:transmembrane signaling receptor activity"/>
    <property type="evidence" value="ECO:0007669"/>
    <property type="project" value="InterPro"/>
</dbReference>
<feature type="domain" description="Methyl-accepting transducer" evidence="6">
    <location>
        <begin position="466"/>
        <end position="695"/>
    </location>
</feature>
<feature type="domain" description="HAMP" evidence="7">
    <location>
        <begin position="409"/>
        <end position="461"/>
    </location>
</feature>
<keyword evidence="5" id="KW-1133">Transmembrane helix</keyword>
<sequence length="723" mass="76339">MSAIVVIGLGTCVITASVLFALAYREVRDRSIAEMIQSAKAAATDVKGELGTAIGVARGVRSVLQTIRSAGGAGGRERADAMIEAFLRDNPRAFAIGAAWEPGAFDTDDERYRNRAGYDGTGRFLPYFSRDGAKITRNVLVDYETPGVGDYYLVPKSLKRDLVTEPYPYKVNGRTEQIASVAMSIAEDGKFLGVVGVDTALSDLSRKLEAMKPLGAGNVVLVSADRKLVSGVDQTLIGKPVEALGVDASVWSRILSHSGEMADAELDGVSTFIVSDDVELVPGTVWNVVVTVPEAAVFAHLSSLVNSSIAIIVGAGVLLAGIGAWLSLRLVRRIAKVIDATIGISEGRKSVDLSMAASSDEIGRMASALQVLLKATDDKERLEAEAKTTADAIEAERRQQERVNEEQARDVAFAVGELVGGLSALSEGNLTHRLSKPFISSLDRARTDFNAALANLQRTMTVVGASARTIHGGSNEIRSAADELSKRTESQAASVEETAAAMEQVATAFKEANRRASAVTEIVEGARLDADRTNEVVSRTVVAMTAIESSSSEISNILNVIDEIAFQTNLLALNAGVEAARAGESGKGFAVVAQEVRQLAQRSAAAAREINALITRSGDRVQDGVALVREAGVAVEKIARHVQEIHLNVHVISQSSLETAAAIAEINGAIATIDRGTQQNAAMVEETTATTFALANEAAALQNALQQFRLAPAEDGRHLAAVA</sequence>
<protein>
    <recommendedName>
        <fullName evidence="10">Chemotaxis protein</fullName>
    </recommendedName>
</protein>
<organism evidence="8 9">
    <name type="scientific">Rhizobium leguminosarum bv. trifolii</name>
    <dbReference type="NCBI Taxonomy" id="386"/>
    <lineage>
        <taxon>Bacteria</taxon>
        <taxon>Pseudomonadati</taxon>
        <taxon>Pseudomonadota</taxon>
        <taxon>Alphaproteobacteria</taxon>
        <taxon>Hyphomicrobiales</taxon>
        <taxon>Rhizobiaceae</taxon>
        <taxon>Rhizobium/Agrobacterium group</taxon>
        <taxon>Rhizobium</taxon>
    </lineage>
</organism>
<dbReference type="SUPFAM" id="SSF58104">
    <property type="entry name" value="Methyl-accepting chemotaxis protein (MCP) signaling domain"/>
    <property type="match status" value="1"/>
</dbReference>
<evidence type="ECO:0000256" key="3">
    <source>
        <dbReference type="PROSITE-ProRule" id="PRU00284"/>
    </source>
</evidence>
<evidence type="ECO:0000313" key="9">
    <source>
        <dbReference type="Proteomes" id="UP000256748"/>
    </source>
</evidence>
<dbReference type="GO" id="GO:0016020">
    <property type="term" value="C:membrane"/>
    <property type="evidence" value="ECO:0007669"/>
    <property type="project" value="InterPro"/>
</dbReference>
<dbReference type="AlphaFoldDB" id="A0A3E1BIT2"/>
<dbReference type="SMART" id="SM00304">
    <property type="entry name" value="HAMP"/>
    <property type="match status" value="2"/>
</dbReference>
<dbReference type="PROSITE" id="PS50885">
    <property type="entry name" value="HAMP"/>
    <property type="match status" value="2"/>
</dbReference>
<dbReference type="GO" id="GO:0007165">
    <property type="term" value="P:signal transduction"/>
    <property type="evidence" value="ECO:0007669"/>
    <property type="project" value="UniProtKB-KW"/>
</dbReference>
<dbReference type="PROSITE" id="PS50111">
    <property type="entry name" value="CHEMOTAXIS_TRANSDUC_2"/>
    <property type="match status" value="1"/>
</dbReference>
<proteinExistence type="inferred from homology"/>
<dbReference type="Pfam" id="PF00015">
    <property type="entry name" value="MCPsignal"/>
    <property type="match status" value="1"/>
</dbReference>
<comment type="caution">
    <text evidence="8">The sequence shown here is derived from an EMBL/GenBank/DDBJ whole genome shotgun (WGS) entry which is preliminary data.</text>
</comment>
<keyword evidence="5" id="KW-0472">Membrane</keyword>
<dbReference type="CDD" id="cd11386">
    <property type="entry name" value="MCP_signal"/>
    <property type="match status" value="1"/>
</dbReference>